<evidence type="ECO:0000256" key="1">
    <source>
        <dbReference type="SAM" id="MobiDB-lite"/>
    </source>
</evidence>
<accession>A0ABR5IBA7</accession>
<dbReference type="Proteomes" id="UP000037247">
    <property type="component" value="Unassembled WGS sequence"/>
</dbReference>
<protein>
    <recommendedName>
        <fullName evidence="2">Dimethylamine monooxygenase subunit DmmA-like C-terminal domain-containing protein</fullName>
    </recommendedName>
</protein>
<dbReference type="Pfam" id="PF11927">
    <property type="entry name" value="HODM_asu-like"/>
    <property type="match status" value="1"/>
</dbReference>
<gene>
    <name evidence="3" type="ORF">ABW18_11660</name>
</gene>
<reference evidence="3 4" key="1">
    <citation type="submission" date="2015-05" db="EMBL/GenBank/DDBJ databases">
        <title>Draft genome sequence of the bacterium Gordonia jacobaea a new member of the Gordonia genus.</title>
        <authorList>
            <person name="Jimenez-Galisteo G."/>
            <person name="Dominguez A."/>
            <person name="Munoz E."/>
            <person name="Vinas M."/>
        </authorList>
    </citation>
    <scope>NUCLEOTIDE SEQUENCE [LARGE SCALE GENOMIC DNA]</scope>
    <source>
        <strain evidence="4">mv1</strain>
    </source>
</reference>
<feature type="domain" description="Dimethylamine monooxygenase subunit DmmA-like C-terminal" evidence="2">
    <location>
        <begin position="484"/>
        <end position="526"/>
    </location>
</feature>
<dbReference type="InterPro" id="IPR048037">
    <property type="entry name" value="DmmA-like_C"/>
</dbReference>
<dbReference type="EMBL" id="LDTZ01000017">
    <property type="protein sequence ID" value="KNA90974.1"/>
    <property type="molecule type" value="Genomic_DNA"/>
</dbReference>
<dbReference type="InterPro" id="IPR021848">
    <property type="entry name" value="HODM_asu-like"/>
</dbReference>
<evidence type="ECO:0000313" key="3">
    <source>
        <dbReference type="EMBL" id="KNA90974.1"/>
    </source>
</evidence>
<comment type="caution">
    <text evidence="3">The sequence shown here is derived from an EMBL/GenBank/DDBJ whole genome shotgun (WGS) entry which is preliminary data.</text>
</comment>
<dbReference type="NCBIfam" id="NF041259">
    <property type="entry name" value="mono_DmmA_fam"/>
    <property type="match status" value="1"/>
</dbReference>
<evidence type="ECO:0000313" key="4">
    <source>
        <dbReference type="Proteomes" id="UP000037247"/>
    </source>
</evidence>
<organism evidence="3 4">
    <name type="scientific">Gordonia jacobaea</name>
    <dbReference type="NCBI Taxonomy" id="122202"/>
    <lineage>
        <taxon>Bacteria</taxon>
        <taxon>Bacillati</taxon>
        <taxon>Actinomycetota</taxon>
        <taxon>Actinomycetes</taxon>
        <taxon>Mycobacteriales</taxon>
        <taxon>Gordoniaceae</taxon>
        <taxon>Gordonia</taxon>
    </lineage>
</organism>
<feature type="region of interest" description="Disordered" evidence="1">
    <location>
        <begin position="345"/>
        <end position="373"/>
    </location>
</feature>
<evidence type="ECO:0000259" key="2">
    <source>
        <dbReference type="Pfam" id="PF22289"/>
    </source>
</evidence>
<keyword evidence="4" id="KW-1185">Reference proteome</keyword>
<name>A0ABR5IBA7_9ACTN</name>
<feature type="compositionally biased region" description="Polar residues" evidence="1">
    <location>
        <begin position="347"/>
        <end position="357"/>
    </location>
</feature>
<dbReference type="Pfam" id="PF22289">
    <property type="entry name" value="DmmA-like_C"/>
    <property type="match status" value="1"/>
</dbReference>
<proteinExistence type="predicted"/>
<sequence>MHPGGTAVTTAPVRRQMTTPDLVSAFPFPFVDDIYRYSTNVEPANQQVITPAGQWGDSVAVIDSEYHSELAERAAVLDADPTRRAVLPHMRPAAWDALMTMLRELAHAYPDTMHLTSLGDDEWHWCNDLLADERTFRYGDEASLGDDPLHYLSTQVQEDIALLDQRDDQLFVDAGVITFAADWSFGFDVGMSFLEIHGPVPRVRKMGVITRAHEFLKRLQPHEPYRRTNWTMTIGRRLDVSTERYPEWGPDREMIQHVDDAEFGRLVHLRVEVQHLIRLPDSGAIMFVIRTYLLPLEALATVEPWRVRAAEVFAELPDDMADYKGIIKYRTRASEWLRAHAVPQPSADDNITSTTELDSAHSVATEPAHGLPDWPSRPPEVDAAGSEFLIVAAGAADETAHTARAWVRTAESIGPTRLLVLDSLTHDDDRTTLVDALAATHTGARILVTGGQYDVLTALALARESGAIADELSAFVTDTTDLPVYCAHCRGTFRGVGAPGGVVECPGCARRLEIHEHHSASRGSFLASAVDARDLEAPS</sequence>